<gene>
    <name evidence="2" type="ORF">JR316_007266</name>
</gene>
<dbReference type="GO" id="GO:0006310">
    <property type="term" value="P:DNA recombination"/>
    <property type="evidence" value="ECO:0007669"/>
    <property type="project" value="UniProtKB-KW"/>
</dbReference>
<dbReference type="AlphaFoldDB" id="A0A8H7XWB8"/>
<comment type="caution">
    <text evidence="2">The sequence shown here is derived from an EMBL/GenBank/DDBJ whole genome shotgun (WGS) entry which is preliminary data.</text>
</comment>
<evidence type="ECO:0008006" key="3">
    <source>
        <dbReference type="Google" id="ProtNLM"/>
    </source>
</evidence>
<reference evidence="2" key="1">
    <citation type="submission" date="2021-02" db="EMBL/GenBank/DDBJ databases">
        <title>Psilocybe cubensis genome.</title>
        <authorList>
            <person name="Mckernan K.J."/>
            <person name="Crawford S."/>
            <person name="Trippe A."/>
            <person name="Kane L.T."/>
            <person name="Mclaughlin S."/>
        </authorList>
    </citation>
    <scope>NUCLEOTIDE SEQUENCE [LARGE SCALE GENOMIC DNA]</scope>
    <source>
        <strain evidence="2">MGC-MH-2018</strain>
    </source>
</reference>
<evidence type="ECO:0000256" key="1">
    <source>
        <dbReference type="ARBA" id="ARBA00023172"/>
    </source>
</evidence>
<protein>
    <recommendedName>
        <fullName evidence="3">Tyr recombinase domain-containing protein</fullName>
    </recommendedName>
</protein>
<proteinExistence type="predicted"/>
<dbReference type="Gene3D" id="1.10.443.10">
    <property type="entry name" value="Intergrase catalytic core"/>
    <property type="match status" value="1"/>
</dbReference>
<organism evidence="2">
    <name type="scientific">Psilocybe cubensis</name>
    <name type="common">Psychedelic mushroom</name>
    <name type="synonym">Stropharia cubensis</name>
    <dbReference type="NCBI Taxonomy" id="181762"/>
    <lineage>
        <taxon>Eukaryota</taxon>
        <taxon>Fungi</taxon>
        <taxon>Dikarya</taxon>
        <taxon>Basidiomycota</taxon>
        <taxon>Agaricomycotina</taxon>
        <taxon>Agaricomycetes</taxon>
        <taxon>Agaricomycetidae</taxon>
        <taxon>Agaricales</taxon>
        <taxon>Agaricineae</taxon>
        <taxon>Strophariaceae</taxon>
        <taxon>Psilocybe</taxon>
    </lineage>
</organism>
<dbReference type="InterPro" id="IPR013762">
    <property type="entry name" value="Integrase-like_cat_sf"/>
</dbReference>
<evidence type="ECO:0000313" key="2">
    <source>
        <dbReference type="EMBL" id="KAG5166929.1"/>
    </source>
</evidence>
<accession>A0A8H7XWB8</accession>
<dbReference type="SUPFAM" id="SSF56349">
    <property type="entry name" value="DNA breaking-rejoining enzymes"/>
    <property type="match status" value="1"/>
</dbReference>
<dbReference type="OrthoDB" id="164951at2759"/>
<dbReference type="GO" id="GO:0003677">
    <property type="term" value="F:DNA binding"/>
    <property type="evidence" value="ECO:0007669"/>
    <property type="project" value="InterPro"/>
</dbReference>
<dbReference type="EMBL" id="JAFIQS010000007">
    <property type="protein sequence ID" value="KAG5166929.1"/>
    <property type="molecule type" value="Genomic_DNA"/>
</dbReference>
<sequence length="668" mass="76685">MPKSAKISIKPKSAVNIPPSYADIRKTATDGIKQHGKAAATTENYFGHIRRGRQFLENFVLEESRAEGEWCGNDNAAQNLSTEGEESIQSLNSTEFCMPAQFREAFDSFPIECTPLAISMFIAFKCYTHNRGKSTASAIHAAFLRHYDQMSGDKYRGKWHFDVHSKEWVGNPVRSAEVEDQVAACKQKDGEGERKHSRAISIQDMQYLLRNFKHKCPSIDSSRKLLNQRKEITARCNHLLFNALSTSAFTIWMRVGEATSLQYKHFEFPMGRQRTSNGHHFFRLNLRNRKNWQKREKNGEHQLSGHTYMIYQQPKTPEIDMYTHLLDWLEFYEAILLGRPLQPDDFIFPIIGTNGISVQPSRAMTAEIAQKKINQMASESGIHGAAFFTTHCFRRGGAQYRFMFAPLGERWTLARIRWWGGWATGEHRDTLIRYLLDELYTYEEDHSNALCPKNVADDLNVDHKLVLNAAPPAEIVAGFTRQVAQQIDTIHSRLKELQEQHTTEITVPHSVQGFSGSSNCTSVDLESEMPTPAVFTSPHHLTGLIRFDDSKKGVDSRRHLIPGLPRKLLARAFEQVAKDWEEADPVRSLYVPMKLWDPQWHKDSGESQKYGQRQTVALEFIDHYKRDKSAFMLAYPEHSKGFTPLLKAIRKAQQIRGECEQRRRKIII</sequence>
<dbReference type="GO" id="GO:0015074">
    <property type="term" value="P:DNA integration"/>
    <property type="evidence" value="ECO:0007669"/>
    <property type="project" value="InterPro"/>
</dbReference>
<name>A0A8H7XWB8_PSICU</name>
<dbReference type="InterPro" id="IPR011010">
    <property type="entry name" value="DNA_brk_join_enz"/>
</dbReference>
<keyword evidence="1" id="KW-0233">DNA recombination</keyword>